<feature type="compositionally biased region" description="Low complexity" evidence="2">
    <location>
        <begin position="934"/>
        <end position="944"/>
    </location>
</feature>
<comment type="caution">
    <text evidence="3">The sequence shown here is derived from an EMBL/GenBank/DDBJ whole genome shotgun (WGS) entry which is preliminary data.</text>
</comment>
<feature type="region of interest" description="Disordered" evidence="2">
    <location>
        <begin position="679"/>
        <end position="807"/>
    </location>
</feature>
<keyword evidence="4" id="KW-1185">Reference proteome</keyword>
<feature type="region of interest" description="Disordered" evidence="2">
    <location>
        <begin position="1343"/>
        <end position="1369"/>
    </location>
</feature>
<dbReference type="PANTHER" id="PTHR39472">
    <property type="entry name" value="EXPRESSED PROTEIN"/>
    <property type="match status" value="1"/>
</dbReference>
<dbReference type="EMBL" id="JAACJK010000010">
    <property type="protein sequence ID" value="KAF5338940.1"/>
    <property type="molecule type" value="Genomic_DNA"/>
</dbReference>
<proteinExistence type="predicted"/>
<feature type="compositionally biased region" description="Low complexity" evidence="2">
    <location>
        <begin position="1045"/>
        <end position="1054"/>
    </location>
</feature>
<feature type="region of interest" description="Disordered" evidence="2">
    <location>
        <begin position="283"/>
        <end position="346"/>
    </location>
</feature>
<feature type="compositionally biased region" description="Pro residues" evidence="2">
    <location>
        <begin position="1081"/>
        <end position="1091"/>
    </location>
</feature>
<feature type="compositionally biased region" description="Pro residues" evidence="2">
    <location>
        <begin position="1138"/>
        <end position="1150"/>
    </location>
</feature>
<evidence type="ECO:0000313" key="3">
    <source>
        <dbReference type="EMBL" id="KAF5338940.1"/>
    </source>
</evidence>
<organism evidence="3 4">
    <name type="scientific">Ephemerocybe angulata</name>
    <dbReference type="NCBI Taxonomy" id="980116"/>
    <lineage>
        <taxon>Eukaryota</taxon>
        <taxon>Fungi</taxon>
        <taxon>Dikarya</taxon>
        <taxon>Basidiomycota</taxon>
        <taxon>Agaricomycotina</taxon>
        <taxon>Agaricomycetes</taxon>
        <taxon>Agaricomycetidae</taxon>
        <taxon>Agaricales</taxon>
        <taxon>Agaricineae</taxon>
        <taxon>Psathyrellaceae</taxon>
        <taxon>Ephemerocybe</taxon>
    </lineage>
</organism>
<feature type="region of interest" description="Disordered" evidence="2">
    <location>
        <begin position="842"/>
        <end position="1237"/>
    </location>
</feature>
<dbReference type="OrthoDB" id="3256387at2759"/>
<evidence type="ECO:0000256" key="1">
    <source>
        <dbReference type="SAM" id="Coils"/>
    </source>
</evidence>
<name>A0A8H5CBU8_9AGAR</name>
<feature type="compositionally biased region" description="Low complexity" evidence="2">
    <location>
        <begin position="706"/>
        <end position="717"/>
    </location>
</feature>
<evidence type="ECO:0008006" key="5">
    <source>
        <dbReference type="Google" id="ProtNLM"/>
    </source>
</evidence>
<feature type="compositionally biased region" description="Low complexity" evidence="2">
    <location>
        <begin position="987"/>
        <end position="997"/>
    </location>
</feature>
<accession>A0A8H5CBU8</accession>
<feature type="compositionally biased region" description="Polar residues" evidence="2">
    <location>
        <begin position="1110"/>
        <end position="1120"/>
    </location>
</feature>
<gene>
    <name evidence="3" type="ORF">D9611_008734</name>
</gene>
<feature type="compositionally biased region" description="Low complexity" evidence="2">
    <location>
        <begin position="1155"/>
        <end position="1167"/>
    </location>
</feature>
<feature type="compositionally biased region" description="Basic and acidic residues" evidence="2">
    <location>
        <begin position="749"/>
        <end position="762"/>
    </location>
</feature>
<feature type="compositionally biased region" description="Low complexity" evidence="2">
    <location>
        <begin position="1006"/>
        <end position="1029"/>
    </location>
</feature>
<feature type="compositionally biased region" description="Low complexity" evidence="2">
    <location>
        <begin position="328"/>
        <end position="338"/>
    </location>
</feature>
<dbReference type="Proteomes" id="UP000541558">
    <property type="component" value="Unassembled WGS sequence"/>
</dbReference>
<feature type="compositionally biased region" description="Pro residues" evidence="2">
    <location>
        <begin position="1034"/>
        <end position="1044"/>
    </location>
</feature>
<feature type="compositionally biased region" description="Pro residues" evidence="2">
    <location>
        <begin position="956"/>
        <end position="967"/>
    </location>
</feature>
<sequence length="1438" mass="157652">MVVLNNSSSGNEETDVMQLWGIITQLGEQLSQNQSMSVSLYTTAGKVKNQSSNLQSGFVLRRFNLDKSQEEYDALLEQMSAGITAENQGLLHDNKQLSTLIKEYEQTLETLMTNFRNRAQHIQERELSLIRDFESKLLAREEENSNAELQTNATISNAVARLSHLFRQLLRAQGGESLEGISPSDEAEERVPWTLAQSADHALEREIELERLQRENQELRRMMGMAPTQPRADSADMHAAFDSRRAELKWADSSHEFRRQRIFPRRLSSASAKESRISDSMFSGRNILATRSNDKGKTPLRGDTQALGNGGMESLNNHPFATYDRVRPSTASSSAPSSGFNSRKNRNSILGAASDALSFKFGRKSRPVVRQPAVPIVLPDVIEISAPPPDQEVEERNRLREMAAQAIGISPFLVHPDSYSQEESTEDEDDDALRTPADTSELRRFGDTRNSESVPDIRNKSFLETSSITTTHNPMRYRSGSVASHSRQNSIVVTPIPPFPTNVLALNPFLACSAYFPKYTPPSSLRRFALSSKNWKTRYIILSTPTNLHNPLSRNPSPAVSYLHVFKSSGPDDKELERLEIHTESAVFVADEEVGGRPNVIRIKGFESVAGKSSNGTHDAIWQVHIIDPVESQKWITAIKNAILGQRTLAAGLGIPTTPTTSEPRGDLDVIMKIRTQGLSASRAPQSSPLYEYQPPRSPTDRNYASSVSSQSVHSQSTVPKPTGTVSALKTLFSSRPRSGSRATAQSSDAERQQTEREHTEESFASMGNNLLGMLRSGTPDNATINTPISQRSAVPFTPYPTPLDRSTDRKVLAERQGEQWVNRSPPMVSDVKTRANRALSLGALSLQPPPRKRWTSLRPTSGGTHDELGRSPLNTDNVVTEAFGPRPSTDKAETEPPSSPLEFNSFSMTSYDQRLRAPSVHSVETHGSENTGRSSTSTKRSSSMNKRWSRQLPPRQTPPSGPPPVIPAAASLTQLAHPYNPDRPPSVTSSQQSVVSRLPAFYKRASTSSTHSVKSSSTKDSAASSSSARRLSMPPPQRPPPTTALPLTPSEETPSSRPASSKSFRNSMAQRAMRLSLIAPKPPPSTNLPPRPDEIDYSVNTSIKHHRMSSSSAKSQTLDSIPEPSQHHPYMATVGAPFPPPMAPLPPTPRIGEATPTQPSSTPTASRHSSLKQRLRILSAPSPSSGSSELPSSTTSPLSSSVNSRQATTSSSMTPNVTPIMKFNTQSTPNTPTTEKNMDFNSNDATSFLHMNNKTPTPSNFIPLRLFEQSNYINPQRHSQEVAVPEVLGDVVPLSLSPPPRNRRGSQQMIPTILVPIEQEVSSSSIAPSLVTTLTPPTTTKIAVQSPSILSQSSSMYDDHDHEDDREDDDLVQYDDDFSENGQPNSPDDDLITDVLDGMLSGRHKVAPRRKVNHADPSNAFALPPHGSVVSLGHVSL</sequence>
<feature type="compositionally biased region" description="Polar residues" evidence="2">
    <location>
        <begin position="718"/>
        <end position="748"/>
    </location>
</feature>
<feature type="compositionally biased region" description="Polar residues" evidence="2">
    <location>
        <begin position="1203"/>
        <end position="1237"/>
    </location>
</feature>
<feature type="compositionally biased region" description="Basic and acidic residues" evidence="2">
    <location>
        <begin position="440"/>
        <end position="456"/>
    </location>
</feature>
<feature type="coiled-coil region" evidence="1">
    <location>
        <begin position="94"/>
        <end position="150"/>
    </location>
</feature>
<feature type="region of interest" description="Disordered" evidence="2">
    <location>
        <begin position="418"/>
        <end position="456"/>
    </location>
</feature>
<evidence type="ECO:0000313" key="4">
    <source>
        <dbReference type="Proteomes" id="UP000541558"/>
    </source>
</evidence>
<keyword evidence="1" id="KW-0175">Coiled coil</keyword>
<feature type="compositionally biased region" description="Low complexity" evidence="2">
    <location>
        <begin position="1179"/>
        <end position="1202"/>
    </location>
</feature>
<feature type="compositionally biased region" description="Polar residues" evidence="2">
    <location>
        <begin position="679"/>
        <end position="689"/>
    </location>
</feature>
<reference evidence="3 4" key="1">
    <citation type="journal article" date="2020" name="ISME J.">
        <title>Uncovering the hidden diversity of litter-decomposition mechanisms in mushroom-forming fungi.</title>
        <authorList>
            <person name="Floudas D."/>
            <person name="Bentzer J."/>
            <person name="Ahren D."/>
            <person name="Johansson T."/>
            <person name="Persson P."/>
            <person name="Tunlid A."/>
        </authorList>
    </citation>
    <scope>NUCLEOTIDE SEQUENCE [LARGE SCALE GENOMIC DNA]</scope>
    <source>
        <strain evidence="3 4">CBS 175.51</strain>
    </source>
</reference>
<protein>
    <recommendedName>
        <fullName evidence="5">PH domain-containing protein</fullName>
    </recommendedName>
</protein>
<dbReference type="PANTHER" id="PTHR39472:SF1">
    <property type="entry name" value="EXPRESSED PROTEIN"/>
    <property type="match status" value="1"/>
</dbReference>
<evidence type="ECO:0000256" key="2">
    <source>
        <dbReference type="SAM" id="MobiDB-lite"/>
    </source>
</evidence>
<feature type="compositionally biased region" description="Polar residues" evidence="2">
    <location>
        <begin position="902"/>
        <end position="913"/>
    </location>
</feature>
<feature type="compositionally biased region" description="Polar residues" evidence="2">
    <location>
        <begin position="779"/>
        <end position="793"/>
    </location>
</feature>
<feature type="compositionally biased region" description="Polar residues" evidence="2">
    <location>
        <begin position="1056"/>
        <end position="1070"/>
    </location>
</feature>
<feature type="compositionally biased region" description="Low complexity" evidence="2">
    <location>
        <begin position="1343"/>
        <end position="1356"/>
    </location>
</feature>